<dbReference type="Pfam" id="PF00171">
    <property type="entry name" value="Aldedh"/>
    <property type="match status" value="1"/>
</dbReference>
<dbReference type="EMBL" id="RKLR01000004">
    <property type="protein sequence ID" value="MBX0323955.1"/>
    <property type="molecule type" value="Genomic_DNA"/>
</dbReference>
<dbReference type="NCBIfam" id="NF006916">
    <property type="entry name" value="PRK09407.1"/>
    <property type="match status" value="1"/>
</dbReference>
<evidence type="ECO:0000259" key="4">
    <source>
        <dbReference type="Pfam" id="PF00171"/>
    </source>
</evidence>
<evidence type="ECO:0000313" key="5">
    <source>
        <dbReference type="EMBL" id="MBX0323955.1"/>
    </source>
</evidence>
<dbReference type="InterPro" id="IPR016161">
    <property type="entry name" value="Ald_DH/histidinol_DH"/>
</dbReference>
<dbReference type="SUPFAM" id="SSF53720">
    <property type="entry name" value="ALDH-like"/>
    <property type="match status" value="1"/>
</dbReference>
<dbReference type="Gene3D" id="3.40.309.10">
    <property type="entry name" value="Aldehyde Dehydrogenase, Chain A, domain 2"/>
    <property type="match status" value="1"/>
</dbReference>
<dbReference type="PANTHER" id="PTHR11699">
    <property type="entry name" value="ALDEHYDE DEHYDROGENASE-RELATED"/>
    <property type="match status" value="1"/>
</dbReference>
<evidence type="ECO:0000256" key="1">
    <source>
        <dbReference type="ARBA" id="ARBA00023002"/>
    </source>
</evidence>
<dbReference type="Proteomes" id="UP001430377">
    <property type="component" value="Unassembled WGS sequence"/>
</dbReference>
<evidence type="ECO:0000256" key="2">
    <source>
        <dbReference type="PROSITE-ProRule" id="PRU10007"/>
    </source>
</evidence>
<dbReference type="GO" id="GO:0016620">
    <property type="term" value="F:oxidoreductase activity, acting on the aldehyde or oxo group of donors, NAD or NADP as acceptor"/>
    <property type="evidence" value="ECO:0007669"/>
    <property type="project" value="InterPro"/>
</dbReference>
<dbReference type="Gene3D" id="3.40.605.10">
    <property type="entry name" value="Aldehyde Dehydrogenase, Chain A, domain 1"/>
    <property type="match status" value="1"/>
</dbReference>
<dbReference type="InterPro" id="IPR016162">
    <property type="entry name" value="Ald_DH_N"/>
</dbReference>
<reference evidence="5 6" key="1">
    <citation type="submission" date="2021-06" db="EMBL/GenBank/DDBJ databases">
        <title>Halomicroarcula sp. a new haloarchaeum isolated from saline soil.</title>
        <authorList>
            <person name="Duran-Viseras A."/>
            <person name="Sanchez-Porro C."/>
            <person name="Ventosa A."/>
        </authorList>
    </citation>
    <scope>NUCLEOTIDE SEQUENCE [LARGE SCALE GENOMIC DNA]</scope>
    <source>
        <strain evidence="5 6">F13</strain>
    </source>
</reference>
<feature type="active site" evidence="2">
    <location>
        <position position="258"/>
    </location>
</feature>
<keyword evidence="1 3" id="KW-0560">Oxidoreductase</keyword>
<dbReference type="InterPro" id="IPR029510">
    <property type="entry name" value="Ald_DH_CS_GLU"/>
</dbReference>
<organism evidence="5 6">
    <name type="scientific">Haloarcula rubra</name>
    <dbReference type="NCBI Taxonomy" id="2487747"/>
    <lineage>
        <taxon>Archaea</taxon>
        <taxon>Methanobacteriati</taxon>
        <taxon>Methanobacteriota</taxon>
        <taxon>Stenosarchaea group</taxon>
        <taxon>Halobacteria</taxon>
        <taxon>Halobacteriales</taxon>
        <taxon>Haloarculaceae</taxon>
        <taxon>Haloarcula</taxon>
    </lineage>
</organism>
<dbReference type="RefSeq" id="WP_220618915.1">
    <property type="nucleotide sequence ID" value="NZ_RKLR01000004.1"/>
</dbReference>
<dbReference type="PROSITE" id="PS00687">
    <property type="entry name" value="ALDEHYDE_DEHYDR_GLU"/>
    <property type="match status" value="1"/>
</dbReference>
<keyword evidence="6" id="KW-1185">Reference proteome</keyword>
<evidence type="ECO:0000256" key="3">
    <source>
        <dbReference type="RuleBase" id="RU003345"/>
    </source>
</evidence>
<dbReference type="InterPro" id="IPR016163">
    <property type="entry name" value="Ald_DH_C"/>
</dbReference>
<dbReference type="InterPro" id="IPR015590">
    <property type="entry name" value="Aldehyde_DH_dom"/>
</dbReference>
<feature type="domain" description="Aldehyde dehydrogenase" evidence="4">
    <location>
        <begin position="30"/>
        <end position="485"/>
    </location>
</feature>
<dbReference type="AlphaFoldDB" id="A0AAW4PTU7"/>
<name>A0AAW4PTU7_9EURY</name>
<proteinExistence type="inferred from homology"/>
<comment type="caution">
    <text evidence="5">The sequence shown here is derived from an EMBL/GenBank/DDBJ whole genome shotgun (WGS) entry which is preliminary data.</text>
</comment>
<comment type="similarity">
    <text evidence="3">Belongs to the aldehyde dehydrogenase family.</text>
</comment>
<gene>
    <name evidence="5" type="ORF">EGH21_13030</name>
</gene>
<accession>A0AAW4PTU7</accession>
<protein>
    <submittedName>
        <fullName evidence="5">Succinate-semialdehyde dehydrogenase (NADP(+))</fullName>
    </submittedName>
</protein>
<sequence>MPASNVSSSLSERTRTRLQGGVTHVADRDPLTVRSPFTGEEIGTVPACQSADVAEAVRTARAAQTDWAERPVEERAAVLQRFADEVLDHREELLDLVQLEAGKARLDAHVELLDVVLNADYYAREGPGHVASTRRGGGFPLLTTAVEHHDPVGVVGLVEPWNYPLTLAISDMLPALLAGNGAVLKPAEATPFCALRAVELLVDAGVPEDLVQVVTGHGSTLGEPLISSVDYVTFTGSTETGRTVASLAGEHLVDASLELGGKNAAVVLADADVSQAVRGTVHGSYANAGQLCISFERIFVHEDVYDEFVDRFVDATEALDLGASLAFGPDVGSLVGQHQLDTVEAHVADARERGATVETGGRRREEVGPLFYEPTVLTDLPDDATAACEETFGPVVSITPVADADEAVERANDTDYGLHASVWTEDADRGEALARRIDAGSVCVNDAYLGMWASTDAPMGGVDDSGIGRRHGADGIRKYTESQTVTTQRLHPLVPVDGLPNRVAAAGATLSIRALRRLRRLSPLGGR</sequence>
<dbReference type="FunFam" id="3.40.309.10:FF:000009">
    <property type="entry name" value="Aldehyde dehydrogenase A"/>
    <property type="match status" value="1"/>
</dbReference>
<evidence type="ECO:0000313" key="6">
    <source>
        <dbReference type="Proteomes" id="UP001430377"/>
    </source>
</evidence>